<dbReference type="Gene3D" id="3.30.420.180">
    <property type="entry name" value="CobE/GbiG C-terminal domain"/>
    <property type="match status" value="1"/>
</dbReference>
<reference evidence="2 3" key="1">
    <citation type="submission" date="2015-06" db="EMBL/GenBank/DDBJ databases">
        <title>Improved classification and identification of acetic acid bacteria using matrix-assisted laser desorption/ionization time-of-flight mass spectrometry; Gluconobacter nephelii and Gluconobacter uchimurae are later heterotypic synonyms of Gluconobacter japonicus and Gluconobacter oxydans, respectively.</title>
        <authorList>
            <person name="Li L."/>
            <person name="Cleenwerck I."/>
            <person name="De Vuyst L."/>
            <person name="Vandamme P."/>
        </authorList>
    </citation>
    <scope>NUCLEOTIDE SEQUENCE [LARGE SCALE GENOMIC DNA]</scope>
    <source>
        <strain evidence="2 3">LMG 23690</strain>
    </source>
</reference>
<dbReference type="EMBL" id="LHZU01000130">
    <property type="protein sequence ID" value="KXV59304.1"/>
    <property type="molecule type" value="Genomic_DNA"/>
</dbReference>
<name>A0A149U1F5_9PROT</name>
<keyword evidence="2" id="KW-0808">Transferase</keyword>
<dbReference type="Proteomes" id="UP000075360">
    <property type="component" value="Unassembled WGS sequence"/>
</dbReference>
<dbReference type="AlphaFoldDB" id="A0A149U1F5"/>
<evidence type="ECO:0000313" key="2">
    <source>
        <dbReference type="EMBL" id="KXV59304.1"/>
    </source>
</evidence>
<dbReference type="GO" id="GO:0008168">
    <property type="term" value="F:methyltransferase activity"/>
    <property type="evidence" value="ECO:0007669"/>
    <property type="project" value="UniProtKB-KW"/>
</dbReference>
<dbReference type="InterPro" id="IPR002750">
    <property type="entry name" value="CobE/GbiG_C"/>
</dbReference>
<dbReference type="GO" id="GO:0009236">
    <property type="term" value="P:cobalamin biosynthetic process"/>
    <property type="evidence" value="ECO:0007669"/>
    <property type="project" value="InterPro"/>
</dbReference>
<accession>A0A149U1F5</accession>
<comment type="caution">
    <text evidence="2">The sequence shown here is derived from an EMBL/GenBank/DDBJ whole genome shotgun (WGS) entry which is preliminary data.</text>
</comment>
<dbReference type="PATRIC" id="fig|446692.4.peg.1416"/>
<keyword evidence="2" id="KW-0489">Methyltransferase</keyword>
<proteinExistence type="predicted"/>
<organism evidence="2 3">
    <name type="scientific">Acetobacter senegalensis</name>
    <dbReference type="NCBI Taxonomy" id="446692"/>
    <lineage>
        <taxon>Bacteria</taxon>
        <taxon>Pseudomonadati</taxon>
        <taxon>Pseudomonadota</taxon>
        <taxon>Alphaproteobacteria</taxon>
        <taxon>Acetobacterales</taxon>
        <taxon>Acetobacteraceae</taxon>
        <taxon>Acetobacter</taxon>
    </lineage>
</organism>
<feature type="domain" description="CobE/GbiG C-terminal" evidence="1">
    <location>
        <begin position="3"/>
        <end position="117"/>
    </location>
</feature>
<sequence length="120" mass="12226">MKVAGFGFREAATLTSLRNALDAARGHESVGAVATLAHKACTPVFIALAEELGVPVRAIAMETLAGISTPTRSERIMLRFGTGCIAEATALAGAGFGARLMVHRTVSADGMATAAIAELA</sequence>
<evidence type="ECO:0000313" key="3">
    <source>
        <dbReference type="Proteomes" id="UP000075360"/>
    </source>
</evidence>
<dbReference type="RefSeq" id="WP_061471543.1">
    <property type="nucleotide sequence ID" value="NZ_LHZU01000130.1"/>
</dbReference>
<evidence type="ECO:0000259" key="1">
    <source>
        <dbReference type="Pfam" id="PF01890"/>
    </source>
</evidence>
<dbReference type="Pfam" id="PF01890">
    <property type="entry name" value="CbiG_C"/>
    <property type="match status" value="1"/>
</dbReference>
<protein>
    <submittedName>
        <fullName evidence="2">Precorrin methylase</fullName>
    </submittedName>
</protein>
<dbReference type="SUPFAM" id="SSF159664">
    <property type="entry name" value="CobE/GbiG C-terminal domain-like"/>
    <property type="match status" value="1"/>
</dbReference>
<dbReference type="GO" id="GO:0032259">
    <property type="term" value="P:methylation"/>
    <property type="evidence" value="ECO:0007669"/>
    <property type="project" value="UniProtKB-KW"/>
</dbReference>
<dbReference type="InterPro" id="IPR036518">
    <property type="entry name" value="CobE/GbiG_C_sf"/>
</dbReference>
<gene>
    <name evidence="2" type="ORF">AD948_08940</name>
</gene>
<dbReference type="OrthoDB" id="7475241at2"/>